<organism evidence="3 4">
    <name type="scientific">Phytophthora fragariaefolia</name>
    <dbReference type="NCBI Taxonomy" id="1490495"/>
    <lineage>
        <taxon>Eukaryota</taxon>
        <taxon>Sar</taxon>
        <taxon>Stramenopiles</taxon>
        <taxon>Oomycota</taxon>
        <taxon>Peronosporomycetes</taxon>
        <taxon>Peronosporales</taxon>
        <taxon>Peronosporaceae</taxon>
        <taxon>Phytophthora</taxon>
    </lineage>
</organism>
<dbReference type="EMBL" id="BSXT01001387">
    <property type="protein sequence ID" value="GMF41908.1"/>
    <property type="molecule type" value="Genomic_DNA"/>
</dbReference>
<proteinExistence type="predicted"/>
<keyword evidence="2" id="KW-0472">Membrane</keyword>
<accession>A0A9W6XNB0</accession>
<protein>
    <submittedName>
        <fullName evidence="3">Unnamed protein product</fullName>
    </submittedName>
</protein>
<evidence type="ECO:0000256" key="1">
    <source>
        <dbReference type="SAM" id="MobiDB-lite"/>
    </source>
</evidence>
<reference evidence="3" key="1">
    <citation type="submission" date="2023-04" db="EMBL/GenBank/DDBJ databases">
        <title>Phytophthora fragariaefolia NBRC 109709.</title>
        <authorList>
            <person name="Ichikawa N."/>
            <person name="Sato H."/>
            <person name="Tonouchi N."/>
        </authorList>
    </citation>
    <scope>NUCLEOTIDE SEQUENCE</scope>
    <source>
        <strain evidence="3">NBRC 109709</strain>
    </source>
</reference>
<sequence length="303" mass="34781">MFESLTHSDDNLDKDDFMKSYQGSNAPNNIVPIPDVTVVKVLDNNAIRVSNDVAVLLRVCYNIYKNLVNYIWASALTMQSSGTEYMTDDNKMKRLMTYNETAVSFKDHPDFTLETIGLNVGPHSMEKLRILKLQNELSHLKNSVGRLNYKDQKKAGTIVPFFANWKSIITPVLLIVCILVATFILWKYYTKYRSKKSTPETLQQNQTLCLKLSLNKFQKRIPQKNTRRTEKKRKSIRITDDISNEDESNSPSKQYSFVDFPVEDEPEGSPDFKKIEALIMDSDVPLLPDDKFVEGNGKKFTTL</sequence>
<name>A0A9W6XNB0_9STRA</name>
<evidence type="ECO:0000256" key="2">
    <source>
        <dbReference type="SAM" id="Phobius"/>
    </source>
</evidence>
<keyword evidence="2" id="KW-1133">Transmembrane helix</keyword>
<keyword evidence="4" id="KW-1185">Reference proteome</keyword>
<dbReference type="AlphaFoldDB" id="A0A9W6XNB0"/>
<evidence type="ECO:0000313" key="3">
    <source>
        <dbReference type="EMBL" id="GMF41908.1"/>
    </source>
</evidence>
<feature type="region of interest" description="Disordered" evidence="1">
    <location>
        <begin position="221"/>
        <end position="254"/>
    </location>
</feature>
<comment type="caution">
    <text evidence="3">The sequence shown here is derived from an EMBL/GenBank/DDBJ whole genome shotgun (WGS) entry which is preliminary data.</text>
</comment>
<keyword evidence="2" id="KW-0812">Transmembrane</keyword>
<feature type="transmembrane region" description="Helical" evidence="2">
    <location>
        <begin position="168"/>
        <end position="186"/>
    </location>
</feature>
<feature type="compositionally biased region" description="Basic residues" evidence="1">
    <location>
        <begin position="221"/>
        <end position="236"/>
    </location>
</feature>
<gene>
    <name evidence="3" type="ORF">Pfra01_001346800</name>
</gene>
<evidence type="ECO:0000313" key="4">
    <source>
        <dbReference type="Proteomes" id="UP001165121"/>
    </source>
</evidence>
<dbReference type="Proteomes" id="UP001165121">
    <property type="component" value="Unassembled WGS sequence"/>
</dbReference>